<evidence type="ECO:0000256" key="4">
    <source>
        <dbReference type="SAM" id="Phobius"/>
    </source>
</evidence>
<dbReference type="SMART" id="SM00028">
    <property type="entry name" value="TPR"/>
    <property type="match status" value="3"/>
</dbReference>
<dbReference type="SUPFAM" id="SSF48452">
    <property type="entry name" value="TPR-like"/>
    <property type="match status" value="1"/>
</dbReference>
<dbReference type="EMBL" id="PFAL01000032">
    <property type="protein sequence ID" value="PIR95237.1"/>
    <property type="molecule type" value="Genomic_DNA"/>
</dbReference>
<evidence type="ECO:0000313" key="6">
    <source>
        <dbReference type="EMBL" id="PIR95237.1"/>
    </source>
</evidence>
<feature type="transmembrane region" description="Helical" evidence="4">
    <location>
        <begin position="98"/>
        <end position="120"/>
    </location>
</feature>
<feature type="transmembrane region" description="Helical" evidence="4">
    <location>
        <begin position="368"/>
        <end position="386"/>
    </location>
</feature>
<dbReference type="Pfam" id="PF13432">
    <property type="entry name" value="TPR_16"/>
    <property type="match status" value="1"/>
</dbReference>
<sequence>MFSWSENFSPWQTLKSWRPYFLIFVLGFLIYSQTLFFNFTYLDDQELIINKVELLSNVKNFGLIFTNDVFFSVDKFYYRPLLNISFMMDAIFGSFLTPVFYLDNILLHILAAALIFYLLHRLLRRKLLAFFLSLIFLLHPMLVQAVAWIPGRNDSLLTVFVLIAFIAFLNFLEYPRLRSYIAYLFFFLAALLTKESAIGLPLLIIFYFLFVNRGALEKSDKFLLVVGSAGVTFIWFLMRYFSLGGEPSSTASVFGFFSNLPALFLYLGTLIFPFNLAVLPILLDSTVIYGVISLLIILAFLFLSQHKRNNYIIFGTLWFLIFLLPSFMNFSGVPYFNEHRLHLSFFGFLLVIAEIDFIKYLDFSKRAVKISAVTILLLLALISVWHSRSFSDRLTFWQAAVTKSPHLPLAQRNLGVMYYFAGNFAAATSADVKALELNTQEPMVHNNLGVMYMEKENWVLAEQEFRAELKINPNYDIALFNMGDLFVRRGQDASAIPWFQAALRANPNYYEAVDRLLILQKRLK</sequence>
<dbReference type="AlphaFoldDB" id="A0A2H0V801"/>
<protein>
    <recommendedName>
        <fullName evidence="5">Glycosyltransferase RgtA/B/C/D-like domain-containing protein</fullName>
    </recommendedName>
</protein>
<feature type="transmembrane region" description="Helical" evidence="4">
    <location>
        <begin position="311"/>
        <end position="330"/>
    </location>
</feature>
<dbReference type="InterPro" id="IPR011990">
    <property type="entry name" value="TPR-like_helical_dom_sf"/>
</dbReference>
<gene>
    <name evidence="6" type="ORF">COT93_03535</name>
</gene>
<feature type="domain" description="Glycosyltransferase RgtA/B/C/D-like" evidence="5">
    <location>
        <begin position="90"/>
        <end position="226"/>
    </location>
</feature>
<feature type="transmembrane region" description="Helical" evidence="4">
    <location>
        <begin position="253"/>
        <end position="274"/>
    </location>
</feature>
<comment type="caution">
    <text evidence="6">The sequence shown here is derived from an EMBL/GenBank/DDBJ whole genome shotgun (WGS) entry which is preliminary data.</text>
</comment>
<name>A0A2H0V801_9BACT</name>
<evidence type="ECO:0000256" key="2">
    <source>
        <dbReference type="ARBA" id="ARBA00022803"/>
    </source>
</evidence>
<feature type="transmembrane region" description="Helical" evidence="4">
    <location>
        <begin position="222"/>
        <end position="241"/>
    </location>
</feature>
<organism evidence="6 7">
    <name type="scientific">Candidatus Falkowbacteria bacterium CG10_big_fil_rev_8_21_14_0_10_37_18</name>
    <dbReference type="NCBI Taxonomy" id="1974562"/>
    <lineage>
        <taxon>Bacteria</taxon>
        <taxon>Candidatus Falkowiibacteriota</taxon>
    </lineage>
</organism>
<feature type="transmembrane region" description="Helical" evidence="4">
    <location>
        <begin position="127"/>
        <end position="149"/>
    </location>
</feature>
<evidence type="ECO:0000259" key="5">
    <source>
        <dbReference type="Pfam" id="PF13231"/>
    </source>
</evidence>
<feature type="transmembrane region" description="Helical" evidence="4">
    <location>
        <begin position="20"/>
        <end position="41"/>
    </location>
</feature>
<feature type="transmembrane region" description="Helical" evidence="4">
    <location>
        <begin position="184"/>
        <end position="210"/>
    </location>
</feature>
<keyword evidence="4" id="KW-0472">Membrane</keyword>
<keyword evidence="4" id="KW-0812">Transmembrane</keyword>
<keyword evidence="1" id="KW-0677">Repeat</keyword>
<feature type="repeat" description="TPR" evidence="3">
    <location>
        <begin position="476"/>
        <end position="509"/>
    </location>
</feature>
<dbReference type="InterPro" id="IPR019734">
    <property type="entry name" value="TPR_rpt"/>
</dbReference>
<accession>A0A2H0V801</accession>
<dbReference type="Proteomes" id="UP000229972">
    <property type="component" value="Unassembled WGS sequence"/>
</dbReference>
<keyword evidence="4" id="KW-1133">Transmembrane helix</keyword>
<feature type="transmembrane region" description="Helical" evidence="4">
    <location>
        <begin position="155"/>
        <end position="172"/>
    </location>
</feature>
<dbReference type="Gene3D" id="1.25.40.10">
    <property type="entry name" value="Tetratricopeptide repeat domain"/>
    <property type="match status" value="1"/>
</dbReference>
<feature type="repeat" description="TPR" evidence="3">
    <location>
        <begin position="442"/>
        <end position="475"/>
    </location>
</feature>
<feature type="transmembrane region" description="Helical" evidence="4">
    <location>
        <begin position="286"/>
        <end position="304"/>
    </location>
</feature>
<evidence type="ECO:0000256" key="1">
    <source>
        <dbReference type="ARBA" id="ARBA00022737"/>
    </source>
</evidence>
<evidence type="ECO:0000256" key="3">
    <source>
        <dbReference type="PROSITE-ProRule" id="PRU00339"/>
    </source>
</evidence>
<proteinExistence type="predicted"/>
<feature type="transmembrane region" description="Helical" evidence="4">
    <location>
        <begin position="342"/>
        <end position="361"/>
    </location>
</feature>
<dbReference type="PROSITE" id="PS50005">
    <property type="entry name" value="TPR"/>
    <property type="match status" value="2"/>
</dbReference>
<evidence type="ECO:0000313" key="7">
    <source>
        <dbReference type="Proteomes" id="UP000229972"/>
    </source>
</evidence>
<dbReference type="InterPro" id="IPR052346">
    <property type="entry name" value="O-mannosyl-transferase_TMTC"/>
</dbReference>
<dbReference type="PANTHER" id="PTHR44227">
    <property type="match status" value="1"/>
</dbReference>
<keyword evidence="2 3" id="KW-0802">TPR repeat</keyword>
<reference evidence="7" key="1">
    <citation type="submission" date="2017-09" db="EMBL/GenBank/DDBJ databases">
        <title>Depth-based differentiation of microbial function through sediment-hosted aquifers and enrichment of novel symbionts in the deep terrestrial subsurface.</title>
        <authorList>
            <person name="Probst A.J."/>
            <person name="Ladd B."/>
            <person name="Jarett J.K."/>
            <person name="Geller-Mcgrath D.E."/>
            <person name="Sieber C.M.K."/>
            <person name="Emerson J.B."/>
            <person name="Anantharaman K."/>
            <person name="Thomas B.C."/>
            <person name="Malmstrom R."/>
            <person name="Stieglmeier M."/>
            <person name="Klingl A."/>
            <person name="Woyke T."/>
            <person name="Ryan C.M."/>
            <person name="Banfield J.F."/>
        </authorList>
    </citation>
    <scope>NUCLEOTIDE SEQUENCE [LARGE SCALE GENOMIC DNA]</scope>
</reference>
<dbReference type="PANTHER" id="PTHR44227:SF3">
    <property type="entry name" value="PROTEIN O-MANNOSYL-TRANSFERASE TMTC4"/>
    <property type="match status" value="1"/>
</dbReference>
<dbReference type="Pfam" id="PF13231">
    <property type="entry name" value="PMT_2"/>
    <property type="match status" value="1"/>
</dbReference>
<dbReference type="InterPro" id="IPR038731">
    <property type="entry name" value="RgtA/B/C-like"/>
</dbReference>